<evidence type="ECO:0000256" key="2">
    <source>
        <dbReference type="ARBA" id="ARBA00022771"/>
    </source>
</evidence>
<dbReference type="AlphaFoldDB" id="A0A163AND1"/>
<feature type="compositionally biased region" description="Basic and acidic residues" evidence="4">
    <location>
        <begin position="302"/>
        <end position="319"/>
    </location>
</feature>
<dbReference type="PROSITE" id="PS50089">
    <property type="entry name" value="ZF_RING_2"/>
    <property type="match status" value="1"/>
</dbReference>
<feature type="compositionally biased region" description="Basic and acidic residues" evidence="4">
    <location>
        <begin position="167"/>
        <end position="184"/>
    </location>
</feature>
<sequence>MAEGERSSGVQGDLEKELTCSICTDLLYQPLTLLDCLHTFCGACLKEWFAFQASAATSIHPYTCPSCRASVRTTQPNATVTTLLDIFLKANPGRGKSEEEKKADKDKYRPGDNVMPKLRRRGEAEDDSERRMLEEVQQLSLREVGIPSGSSNNNNLELPRERRRHERSREGSRESRRSRDDRRTMSRNTSPSRAVVPPRAIEHQSSLRSLLSASDLGAEDVDEDLVRHVLEELLAEGVDLNDIGTTQEEEITERIAEAVRRRQAERQSERQRERRERRERLARDGLMSSSATSLPQPLRSAPARDEDTSRRRGHGRSESRTSTPQNGTRHAPPISRPGLMDAANGGGRQHRRSSSQGSSRSARRADRPPALSVSSARQSSNEQERPSTLGVAPAPRRRQSDNQQSSTIETRRQFRSSIYDNMNAASPVSPLTTGFNMPTSDSPTSTLATVASPLHSSPSSTPVETPFRAPSLRRITDPASGRPRVSLTGTPPLVLPPSFLRSTTDPNVNEARSRQASASTSAGTVLYAEPHVSCNACGKVHIEYELHYNCQRCDNGEYNICLRCFRLGKGCRHWFGFGWAAWLRYERQAPQAGYHPSSEHPHVFTGHRYRRPLAQLTESSTPPHVLVSEHNPEQRLETGVFCDICKAFANACYWKCDYCNEGEWGYCNDCVNQGRHCTHPLLPVAHKSPNEVSDSPDVSTPSTPHHNTDTLAPPDHDYEATTAPLTPKTASLMRGPILFTIANLTFRPLTFTTLCNVCRYPIPPSNTRYHCLKCNAGDYDVCMACYHKLVVSNRISKENGVNGWRKCFRGHRMVIVGFEDRDGGQLRIVVRDLVGGWALKDDNDEQATSPNSRAPQRYPPDGGTGLKLQARWGHWPEEGVKDELAFPKIAEIREAADVNGEWCWEYADHHRNSRFASAYSNCHHVEISEREMWLDISSSNGSRLVFPQCTGEVPAAESLQLHSQRTPLPTSSTLAFLHWDPPAADSGFTASRNAYQAIMGDKLYRQGFRRTSSESPNYQYLRIAEASLI</sequence>
<evidence type="ECO:0000256" key="4">
    <source>
        <dbReference type="SAM" id="MobiDB-lite"/>
    </source>
</evidence>
<dbReference type="GO" id="GO:0004842">
    <property type="term" value="F:ubiquitin-protein transferase activity"/>
    <property type="evidence" value="ECO:0007669"/>
    <property type="project" value="TreeGrafter"/>
</dbReference>
<dbReference type="GO" id="GO:0005634">
    <property type="term" value="C:nucleus"/>
    <property type="evidence" value="ECO:0007669"/>
    <property type="project" value="TreeGrafter"/>
</dbReference>
<dbReference type="SMART" id="SM00184">
    <property type="entry name" value="RING"/>
    <property type="match status" value="1"/>
</dbReference>
<evidence type="ECO:0000313" key="6">
    <source>
        <dbReference type="Proteomes" id="UP000076837"/>
    </source>
</evidence>
<evidence type="ECO:0000313" key="5">
    <source>
        <dbReference type="EMBL" id="KZM21286.1"/>
    </source>
</evidence>
<dbReference type="GO" id="GO:0016567">
    <property type="term" value="P:protein ubiquitination"/>
    <property type="evidence" value="ECO:0007669"/>
    <property type="project" value="TreeGrafter"/>
</dbReference>
<dbReference type="OrthoDB" id="1305878at2759"/>
<protein>
    <submittedName>
        <fullName evidence="5">Zinc ion binding</fullName>
    </submittedName>
</protein>
<proteinExistence type="predicted"/>
<dbReference type="PANTHER" id="PTHR16079:SF4">
    <property type="entry name" value="E3 UBIQUITIN-PROTEIN LIGASE CHFR"/>
    <property type="match status" value="1"/>
</dbReference>
<dbReference type="InterPro" id="IPR017907">
    <property type="entry name" value="Znf_RING_CS"/>
</dbReference>
<keyword evidence="1" id="KW-0479">Metal-binding</keyword>
<dbReference type="STRING" id="5454.A0A163AND1"/>
<dbReference type="InterPro" id="IPR001841">
    <property type="entry name" value="Znf_RING"/>
</dbReference>
<dbReference type="InterPro" id="IPR000433">
    <property type="entry name" value="Znf_ZZ"/>
</dbReference>
<dbReference type="InterPro" id="IPR018957">
    <property type="entry name" value="Znf_C3HC4_RING-type"/>
</dbReference>
<feature type="region of interest" description="Disordered" evidence="4">
    <location>
        <begin position="841"/>
        <end position="863"/>
    </location>
</feature>
<dbReference type="SUPFAM" id="SSF57850">
    <property type="entry name" value="RING/U-box"/>
    <property type="match status" value="4"/>
</dbReference>
<dbReference type="InterPro" id="IPR013083">
    <property type="entry name" value="Znf_RING/FYVE/PHD"/>
</dbReference>
<gene>
    <name evidence="5" type="ORF">ST47_g7604</name>
</gene>
<feature type="region of interest" description="Disordered" evidence="4">
    <location>
        <begin position="423"/>
        <end position="521"/>
    </location>
</feature>
<name>A0A163AND1_DIDRA</name>
<comment type="caution">
    <text evidence="5">The sequence shown here is derived from an EMBL/GenBank/DDBJ whole genome shotgun (WGS) entry which is preliminary data.</text>
</comment>
<feature type="compositionally biased region" description="Basic and acidic residues" evidence="4">
    <location>
        <begin position="260"/>
        <end position="283"/>
    </location>
</feature>
<dbReference type="PANTHER" id="PTHR16079">
    <property type="entry name" value="UBIQUITIN LIGASE PROTEIN CHFR"/>
    <property type="match status" value="1"/>
</dbReference>
<dbReference type="Gene3D" id="3.30.40.10">
    <property type="entry name" value="Zinc/RING finger domain, C3HC4 (zinc finger)"/>
    <property type="match status" value="1"/>
</dbReference>
<feature type="compositionally biased region" description="Basic and acidic residues" evidence="4">
    <location>
        <begin position="95"/>
        <end position="110"/>
    </location>
</feature>
<dbReference type="PROSITE" id="PS00518">
    <property type="entry name" value="ZF_RING_1"/>
    <property type="match status" value="1"/>
</dbReference>
<feature type="compositionally biased region" description="Polar residues" evidence="4">
    <location>
        <begin position="423"/>
        <end position="463"/>
    </location>
</feature>
<dbReference type="Pfam" id="PF00097">
    <property type="entry name" value="zf-C3HC4"/>
    <property type="match status" value="1"/>
</dbReference>
<feature type="compositionally biased region" description="Low complexity" evidence="4">
    <location>
        <begin position="692"/>
        <end position="705"/>
    </location>
</feature>
<reference evidence="5 6" key="1">
    <citation type="journal article" date="2016" name="Sci. Rep.">
        <title>Draft genome sequencing and secretome analysis of fungal phytopathogen Ascochyta rabiei provides insight into the necrotrophic effector repertoire.</title>
        <authorList>
            <person name="Verma S."/>
            <person name="Gazara R.K."/>
            <person name="Nizam S."/>
            <person name="Parween S."/>
            <person name="Chattopadhyay D."/>
            <person name="Verma P.K."/>
        </authorList>
    </citation>
    <scope>NUCLEOTIDE SEQUENCE [LARGE SCALE GENOMIC DNA]</scope>
    <source>
        <strain evidence="5 6">ArDII</strain>
    </source>
</reference>
<evidence type="ECO:0000256" key="1">
    <source>
        <dbReference type="ARBA" id="ARBA00022723"/>
    </source>
</evidence>
<dbReference type="Proteomes" id="UP000076837">
    <property type="component" value="Unassembled WGS sequence"/>
</dbReference>
<feature type="region of interest" description="Disordered" evidence="4">
    <location>
        <begin position="688"/>
        <end position="722"/>
    </location>
</feature>
<keyword evidence="2" id="KW-0863">Zinc-finger</keyword>
<evidence type="ECO:0000256" key="3">
    <source>
        <dbReference type="ARBA" id="ARBA00022833"/>
    </source>
</evidence>
<accession>A0A163AND1</accession>
<dbReference type="SMART" id="SM00291">
    <property type="entry name" value="ZnF_ZZ"/>
    <property type="match status" value="2"/>
</dbReference>
<dbReference type="GO" id="GO:0008270">
    <property type="term" value="F:zinc ion binding"/>
    <property type="evidence" value="ECO:0007669"/>
    <property type="project" value="UniProtKB-KW"/>
</dbReference>
<organism evidence="5 6">
    <name type="scientific">Didymella rabiei</name>
    <name type="common">Chickpea ascochyta blight fungus</name>
    <name type="synonym">Mycosphaerella rabiei</name>
    <dbReference type="NCBI Taxonomy" id="5454"/>
    <lineage>
        <taxon>Eukaryota</taxon>
        <taxon>Fungi</taxon>
        <taxon>Dikarya</taxon>
        <taxon>Ascomycota</taxon>
        <taxon>Pezizomycotina</taxon>
        <taxon>Dothideomycetes</taxon>
        <taxon>Pleosporomycetidae</taxon>
        <taxon>Pleosporales</taxon>
        <taxon>Pleosporineae</taxon>
        <taxon>Didymellaceae</taxon>
        <taxon>Ascochyta</taxon>
    </lineage>
</organism>
<dbReference type="GO" id="GO:0006511">
    <property type="term" value="P:ubiquitin-dependent protein catabolic process"/>
    <property type="evidence" value="ECO:0007669"/>
    <property type="project" value="TreeGrafter"/>
</dbReference>
<feature type="region of interest" description="Disordered" evidence="4">
    <location>
        <begin position="260"/>
        <end position="411"/>
    </location>
</feature>
<keyword evidence="6" id="KW-1185">Reference proteome</keyword>
<keyword evidence="3" id="KW-0862">Zinc</keyword>
<feature type="compositionally biased region" description="Polar residues" evidence="4">
    <location>
        <begin position="372"/>
        <end position="381"/>
    </location>
</feature>
<dbReference type="EMBL" id="JYNV01000252">
    <property type="protein sequence ID" value="KZM21286.1"/>
    <property type="molecule type" value="Genomic_DNA"/>
</dbReference>
<feature type="region of interest" description="Disordered" evidence="4">
    <location>
        <begin position="92"/>
        <end position="201"/>
    </location>
</feature>
<dbReference type="InterPro" id="IPR052256">
    <property type="entry name" value="E3_ubiquitin-ligase_CHFR"/>
</dbReference>